<accession>A0A075GG44</accession>
<dbReference type="AlphaFoldDB" id="A0A075GG44"/>
<reference evidence="2" key="1">
    <citation type="journal article" date="2014" name="Genome Biol. Evol.">
        <title>Pangenome evidence for extensive interdomain horizontal transfer affecting lineage core and shell genes in uncultured planktonic thaumarchaeota and euryarchaeota.</title>
        <authorList>
            <person name="Deschamps P."/>
            <person name="Zivanovic Y."/>
            <person name="Moreira D."/>
            <person name="Rodriguez-Valera F."/>
            <person name="Lopez-Garcia P."/>
        </authorList>
    </citation>
    <scope>NUCLEOTIDE SEQUENCE</scope>
</reference>
<sequence>MSGRLIVQTSTTPPSGEESTTGTCSIVSGSDMRSLQFVSHFVQLRLARGGWWWKWKPVRWRGKVWKHLFFLNFRSGNEAVVQWNSQLEDASVVDSDIGRSVWMARWHFFRLVEQCQAVARL</sequence>
<feature type="compositionally biased region" description="Low complexity" evidence="1">
    <location>
        <begin position="9"/>
        <end position="21"/>
    </location>
</feature>
<dbReference type="EMBL" id="KF900666">
    <property type="protein sequence ID" value="AIF02991.1"/>
    <property type="molecule type" value="Genomic_DNA"/>
</dbReference>
<evidence type="ECO:0000313" key="2">
    <source>
        <dbReference type="EMBL" id="AIF02991.1"/>
    </source>
</evidence>
<protein>
    <submittedName>
        <fullName evidence="2">Uncharacterized protein</fullName>
    </submittedName>
</protein>
<proteinExistence type="predicted"/>
<organism evidence="2">
    <name type="scientific">uncultured marine group II/III euryarchaeote KM3_15_H06</name>
    <dbReference type="NCBI Taxonomy" id="1457911"/>
    <lineage>
        <taxon>Archaea</taxon>
        <taxon>Methanobacteriati</taxon>
        <taxon>Methanobacteriota</taxon>
        <taxon>environmental samples</taxon>
    </lineage>
</organism>
<name>A0A075GG44_9EURY</name>
<evidence type="ECO:0000256" key="1">
    <source>
        <dbReference type="SAM" id="MobiDB-lite"/>
    </source>
</evidence>
<feature type="region of interest" description="Disordered" evidence="1">
    <location>
        <begin position="1"/>
        <end position="21"/>
    </location>
</feature>